<dbReference type="Proteomes" id="UP001145114">
    <property type="component" value="Unassembled WGS sequence"/>
</dbReference>
<evidence type="ECO:0000313" key="2">
    <source>
        <dbReference type="Proteomes" id="UP001145114"/>
    </source>
</evidence>
<keyword evidence="2" id="KW-1185">Reference proteome</keyword>
<sequence>MLSRFQTATVLRRTNLPHIVLSAVGARMFSDSAPRCEAKKVQDRTKSTAFTKKIVGSQKKRLTGPIESVANLKVNPAYYQDAPVVELTDLIPASKGGAAIASTELHITAATRRFVDALRPTHLPGKIGEKFKLFNTNGLLFRSETLELFQKLSDSAGKHRPVIIDGSAGQGKSMELLKLASLASSLGYLVVYAPNTSTWVDSSQAYFPIADSDMFEQWGVTSTLLKDVRAINDDLLHRISVGKAATVGKTKFEADSTLASVVDLGVKTPSLAHECLELMLDVASQQGEVPVLVALDQANIFYCVTLYTNKNNKPLGAERLRLIQALAPFIEGKRRLEKGLVLSATSRTEPRFQNSTIDAMVKGSAIDKGFDVLNLSKLSFNEMQSLLSFYQNCMLHYEDIDAQEVIRKLLVTNGNPRRLFDLCTGFA</sequence>
<reference evidence="1" key="1">
    <citation type="submission" date="2022-06" db="EMBL/GenBank/DDBJ databases">
        <title>Phylogenomic reconstructions and comparative analyses of Kickxellomycotina fungi.</title>
        <authorList>
            <person name="Reynolds N.K."/>
            <person name="Stajich J.E."/>
            <person name="Barry K."/>
            <person name="Grigoriev I.V."/>
            <person name="Crous P."/>
            <person name="Smith M.E."/>
        </authorList>
    </citation>
    <scope>NUCLEOTIDE SEQUENCE</scope>
    <source>
        <strain evidence="1">RSA 2271</strain>
    </source>
</reference>
<dbReference type="EMBL" id="JAMZIH010005602">
    <property type="protein sequence ID" value="KAJ1674916.1"/>
    <property type="molecule type" value="Genomic_DNA"/>
</dbReference>
<organism evidence="1 2">
    <name type="scientific">Spiromyces aspiralis</name>
    <dbReference type="NCBI Taxonomy" id="68401"/>
    <lineage>
        <taxon>Eukaryota</taxon>
        <taxon>Fungi</taxon>
        <taxon>Fungi incertae sedis</taxon>
        <taxon>Zoopagomycota</taxon>
        <taxon>Kickxellomycotina</taxon>
        <taxon>Kickxellomycetes</taxon>
        <taxon>Kickxellales</taxon>
        <taxon>Kickxellaceae</taxon>
        <taxon>Spiromyces</taxon>
    </lineage>
</organism>
<evidence type="ECO:0000313" key="1">
    <source>
        <dbReference type="EMBL" id="KAJ1674916.1"/>
    </source>
</evidence>
<accession>A0ACC1HEZ3</accession>
<gene>
    <name evidence="1" type="ORF">EV182_002304</name>
</gene>
<protein>
    <submittedName>
        <fullName evidence="1">Uncharacterized protein</fullName>
    </submittedName>
</protein>
<proteinExistence type="predicted"/>
<comment type="caution">
    <text evidence="1">The sequence shown here is derived from an EMBL/GenBank/DDBJ whole genome shotgun (WGS) entry which is preliminary data.</text>
</comment>
<name>A0ACC1HEZ3_9FUNG</name>